<sequence length="131" mass="14069">MTTQQKVAMLYALLLLGAAALNYLPGLTDDQGRVFGIFALDIFDDLLHLASALWAFFAALIGGRAARQFLLIFGGLYLADGLLGLATGSGFLDLGIFNYGVLDQPFKFKVLASGPHILLGGFALSMGLRRW</sequence>
<feature type="transmembrane region" description="Helical" evidence="1">
    <location>
        <begin position="69"/>
        <end position="88"/>
    </location>
</feature>
<keyword evidence="1" id="KW-0812">Transmembrane</keyword>
<feature type="transmembrane region" description="Helical" evidence="1">
    <location>
        <begin position="108"/>
        <end position="128"/>
    </location>
</feature>
<organism evidence="2 3">
    <name type="scientific">Paracoccus pacificus</name>
    <dbReference type="NCBI Taxonomy" id="1463598"/>
    <lineage>
        <taxon>Bacteria</taxon>
        <taxon>Pseudomonadati</taxon>
        <taxon>Pseudomonadota</taxon>
        <taxon>Alphaproteobacteria</taxon>
        <taxon>Rhodobacterales</taxon>
        <taxon>Paracoccaceae</taxon>
        <taxon>Paracoccus</taxon>
    </lineage>
</organism>
<dbReference type="Proteomes" id="UP001597213">
    <property type="component" value="Unassembled WGS sequence"/>
</dbReference>
<evidence type="ECO:0000256" key="1">
    <source>
        <dbReference type="SAM" id="Phobius"/>
    </source>
</evidence>
<accession>A0ABW4R352</accession>
<dbReference type="EMBL" id="JBHUEN010000006">
    <property type="protein sequence ID" value="MFD1880430.1"/>
    <property type="molecule type" value="Genomic_DNA"/>
</dbReference>
<keyword evidence="1" id="KW-1133">Transmembrane helix</keyword>
<evidence type="ECO:0000313" key="2">
    <source>
        <dbReference type="EMBL" id="MFD1880430.1"/>
    </source>
</evidence>
<evidence type="ECO:0000313" key="3">
    <source>
        <dbReference type="Proteomes" id="UP001597213"/>
    </source>
</evidence>
<reference evidence="3" key="1">
    <citation type="journal article" date="2019" name="Int. J. Syst. Evol. Microbiol.">
        <title>The Global Catalogue of Microorganisms (GCM) 10K type strain sequencing project: providing services to taxonomists for standard genome sequencing and annotation.</title>
        <authorList>
            <consortium name="The Broad Institute Genomics Platform"/>
            <consortium name="The Broad Institute Genome Sequencing Center for Infectious Disease"/>
            <person name="Wu L."/>
            <person name="Ma J."/>
        </authorList>
    </citation>
    <scope>NUCLEOTIDE SEQUENCE [LARGE SCALE GENOMIC DNA]</scope>
    <source>
        <strain evidence="3">CCUG 56029</strain>
    </source>
</reference>
<keyword evidence="3" id="KW-1185">Reference proteome</keyword>
<feature type="transmembrane region" description="Helical" evidence="1">
    <location>
        <begin position="46"/>
        <end position="62"/>
    </location>
</feature>
<comment type="caution">
    <text evidence="2">The sequence shown here is derived from an EMBL/GenBank/DDBJ whole genome shotgun (WGS) entry which is preliminary data.</text>
</comment>
<keyword evidence="1" id="KW-0472">Membrane</keyword>
<dbReference type="RefSeq" id="WP_379139614.1">
    <property type="nucleotide sequence ID" value="NZ_JBHUEN010000006.1"/>
</dbReference>
<name>A0ABW4R352_9RHOB</name>
<feature type="transmembrane region" description="Helical" evidence="1">
    <location>
        <begin position="7"/>
        <end position="26"/>
    </location>
</feature>
<protein>
    <recommendedName>
        <fullName evidence="4">DUF4383 domain-containing protein</fullName>
    </recommendedName>
</protein>
<evidence type="ECO:0008006" key="4">
    <source>
        <dbReference type="Google" id="ProtNLM"/>
    </source>
</evidence>
<gene>
    <name evidence="2" type="ORF">ACFSCT_01720</name>
</gene>
<proteinExistence type="predicted"/>